<accession>A0AAE0BLB1</accession>
<organism evidence="1 2">
    <name type="scientific">Cymbomonas tetramitiformis</name>
    <dbReference type="NCBI Taxonomy" id="36881"/>
    <lineage>
        <taxon>Eukaryota</taxon>
        <taxon>Viridiplantae</taxon>
        <taxon>Chlorophyta</taxon>
        <taxon>Pyramimonadophyceae</taxon>
        <taxon>Pyramimonadales</taxon>
        <taxon>Pyramimonadaceae</taxon>
        <taxon>Cymbomonas</taxon>
    </lineage>
</organism>
<name>A0AAE0BLB1_9CHLO</name>
<dbReference type="Proteomes" id="UP001190700">
    <property type="component" value="Unassembled WGS sequence"/>
</dbReference>
<keyword evidence="2" id="KW-1185">Reference proteome</keyword>
<protein>
    <submittedName>
        <fullName evidence="1">Uncharacterized protein</fullName>
    </submittedName>
</protein>
<sequence length="85" mass="9386">MAFNSSGLALLRGGGFEADGGNWHSFIHHQLQRALFVVAKSAFPLATALLDDFVDRLIHLPNHRPYVTLTDPEGHVMFDVATARE</sequence>
<dbReference type="AlphaFoldDB" id="A0AAE0BLB1"/>
<evidence type="ECO:0000313" key="1">
    <source>
        <dbReference type="EMBL" id="KAK3238023.1"/>
    </source>
</evidence>
<gene>
    <name evidence="1" type="ORF">CYMTET_51933</name>
</gene>
<proteinExistence type="predicted"/>
<dbReference type="EMBL" id="LGRX02034356">
    <property type="protein sequence ID" value="KAK3238023.1"/>
    <property type="molecule type" value="Genomic_DNA"/>
</dbReference>
<reference evidence="1 2" key="1">
    <citation type="journal article" date="2015" name="Genome Biol. Evol.">
        <title>Comparative Genomics of a Bacterivorous Green Alga Reveals Evolutionary Causalities and Consequences of Phago-Mixotrophic Mode of Nutrition.</title>
        <authorList>
            <person name="Burns J.A."/>
            <person name="Paasch A."/>
            <person name="Narechania A."/>
            <person name="Kim E."/>
        </authorList>
    </citation>
    <scope>NUCLEOTIDE SEQUENCE [LARGE SCALE GENOMIC DNA]</scope>
    <source>
        <strain evidence="1 2">PLY_AMNH</strain>
    </source>
</reference>
<comment type="caution">
    <text evidence="1">The sequence shown here is derived from an EMBL/GenBank/DDBJ whole genome shotgun (WGS) entry which is preliminary data.</text>
</comment>
<evidence type="ECO:0000313" key="2">
    <source>
        <dbReference type="Proteomes" id="UP001190700"/>
    </source>
</evidence>